<dbReference type="EMBL" id="BART01009513">
    <property type="protein sequence ID" value="GAG69610.1"/>
    <property type="molecule type" value="Genomic_DNA"/>
</dbReference>
<organism evidence="1">
    <name type="scientific">marine sediment metagenome</name>
    <dbReference type="NCBI Taxonomy" id="412755"/>
    <lineage>
        <taxon>unclassified sequences</taxon>
        <taxon>metagenomes</taxon>
        <taxon>ecological metagenomes</taxon>
    </lineage>
</organism>
<accession>X0ZIZ6</accession>
<proteinExistence type="predicted"/>
<protein>
    <submittedName>
        <fullName evidence="1">Uncharacterized protein</fullName>
    </submittedName>
</protein>
<name>X0ZIZ6_9ZZZZ</name>
<comment type="caution">
    <text evidence="1">The sequence shown here is derived from an EMBL/GenBank/DDBJ whole genome shotgun (WGS) entry which is preliminary data.</text>
</comment>
<reference evidence="1" key="1">
    <citation type="journal article" date="2014" name="Front. Microbiol.">
        <title>High frequency of phylogenetically diverse reductive dehalogenase-homologous genes in deep subseafloor sedimentary metagenomes.</title>
        <authorList>
            <person name="Kawai M."/>
            <person name="Futagami T."/>
            <person name="Toyoda A."/>
            <person name="Takaki Y."/>
            <person name="Nishi S."/>
            <person name="Hori S."/>
            <person name="Arai W."/>
            <person name="Tsubouchi T."/>
            <person name="Morono Y."/>
            <person name="Uchiyama I."/>
            <person name="Ito T."/>
            <person name="Fujiyama A."/>
            <person name="Inagaki F."/>
            <person name="Takami H."/>
        </authorList>
    </citation>
    <scope>NUCLEOTIDE SEQUENCE</scope>
    <source>
        <strain evidence="1">Expedition CK06-06</strain>
    </source>
</reference>
<gene>
    <name evidence="1" type="ORF">S01H4_21064</name>
</gene>
<dbReference type="AlphaFoldDB" id="X0ZIZ6"/>
<evidence type="ECO:0000313" key="1">
    <source>
        <dbReference type="EMBL" id="GAG69610.1"/>
    </source>
</evidence>
<feature type="non-terminal residue" evidence="1">
    <location>
        <position position="1"/>
    </location>
</feature>
<sequence>IDQDIDIKSSNPHSNKIFRWDGKNWTELKEAPVRKMNFGTIYTTIGPNL</sequence>